<dbReference type="eggNOG" id="KOG2607">
    <property type="taxonomic scope" value="Eukaryota"/>
</dbReference>
<dbReference type="PANTHER" id="PTHR14894">
    <property type="entry name" value="CDK5 REGULATORY SUBUNIT-ASSOCIATED PROTEIN 3"/>
    <property type="match status" value="1"/>
</dbReference>
<evidence type="ECO:0000313" key="3">
    <source>
        <dbReference type="EMBL" id="EFC48855.1"/>
    </source>
</evidence>
<dbReference type="InParanoid" id="D2V277"/>
<organism evidence="4">
    <name type="scientific">Naegleria gruberi</name>
    <name type="common">Amoeba</name>
    <dbReference type="NCBI Taxonomy" id="5762"/>
    <lineage>
        <taxon>Eukaryota</taxon>
        <taxon>Discoba</taxon>
        <taxon>Heterolobosea</taxon>
        <taxon>Tetramitia</taxon>
        <taxon>Eutetramitia</taxon>
        <taxon>Vahlkampfiidae</taxon>
        <taxon>Naegleria</taxon>
    </lineage>
</organism>
<dbReference type="VEuPathDB" id="AmoebaDB:NAEGRDRAFT_56884"/>
<protein>
    <submittedName>
        <fullName evidence="3">DUF773 domain-containing protein</fullName>
    </submittedName>
</protein>
<name>D2V277_NAEGR</name>
<reference evidence="3 4" key="1">
    <citation type="journal article" date="2010" name="Cell">
        <title>The genome of Naegleria gruberi illuminates early eukaryotic versatility.</title>
        <authorList>
            <person name="Fritz-Laylin L.K."/>
            <person name="Prochnik S.E."/>
            <person name="Ginger M.L."/>
            <person name="Dacks J.B."/>
            <person name="Carpenter M.L."/>
            <person name="Field M.C."/>
            <person name="Kuo A."/>
            <person name="Paredez A."/>
            <person name="Chapman J."/>
            <person name="Pham J."/>
            <person name="Shu S."/>
            <person name="Neupane R."/>
            <person name="Cipriano M."/>
            <person name="Mancuso J."/>
            <person name="Tu H."/>
            <person name="Salamov A."/>
            <person name="Lindquist E."/>
            <person name="Shapiro H."/>
            <person name="Lucas S."/>
            <person name="Grigoriev I.V."/>
            <person name="Cande W.Z."/>
            <person name="Fulton C."/>
            <person name="Rokhsar D.S."/>
            <person name="Dawson S.C."/>
        </authorList>
    </citation>
    <scope>NUCLEOTIDE SEQUENCE [LARGE SCALE GENOMIC DNA]</scope>
    <source>
        <strain evidence="3 4">NEG-M</strain>
    </source>
</reference>
<comment type="similarity">
    <text evidence="1">Belongs to the CDK5RAP3 family.</text>
</comment>
<dbReference type="AlphaFoldDB" id="D2V277"/>
<dbReference type="GeneID" id="8861381"/>
<dbReference type="STRING" id="5762.D2V277"/>
<evidence type="ECO:0000313" key="4">
    <source>
        <dbReference type="Proteomes" id="UP000006671"/>
    </source>
</evidence>
<dbReference type="Pfam" id="PF05600">
    <property type="entry name" value="CDK5RAP3"/>
    <property type="match status" value="1"/>
</dbReference>
<evidence type="ECO:0000256" key="2">
    <source>
        <dbReference type="SAM" id="MobiDB-lite"/>
    </source>
</evidence>
<proteinExistence type="inferred from homology"/>
<dbReference type="InterPro" id="IPR008491">
    <property type="entry name" value="CDK5RAP3"/>
</dbReference>
<sequence length="624" mass="71802">MFSFEEETTTTTSVPVANATIVDDDDQKQEGNEEEFTIQGDQQVKQQQQPIKQQYVPVETIDINYEKVKDWLVNRNFLPSDYVKQLKQIRGYIKHAFKELKDKHEEVKSKESEKPVTELLEKINQLSQESQDELAVIDYFITKEIVQVLEKADSSEGSGYLFGLVGGSKRLKLWKHVLQSYEANNLHLAEISGYIIQNVKYEIPSMSSSLLSLRNQLESIDRKEDDWKRSLEIAKREFTESCEKLSINREKIESMIQFASSGSSVGVDIEDEIKSAVSDLPQFYENIVVSCKDAKFKKAVDYYEDFTSFFNKNKVREDLTCLKFVLSNLEKSTLSMYDWKLFNNQSLPSVDEEKVQSYIQKLKDEESKKANKSNEPQIDFGDFEFSTEGNVEINWDTGVEENKEIEIKFDDVAQEKELEIDFGDFSTDDVGGFSMDSVDISSNTNDEDSIKLVAELRMKSFLDDEDVRALFSNNLFQLYAFVQQRVIEVTKNSSLDSEIFSSAPNSIKSITKEEIQNLMHATGNVVTTLNNHRFKQLILIKTSKKFVERLVQSLTQKLEIMSKTKTNLEGVDSQRSSLNNSIKNQQPTVLKIKKQTKDYQDFIQKNLSEKLGKRVVIFGEINKI</sequence>
<dbReference type="KEGG" id="ngr:NAEGRDRAFT_56884"/>
<feature type="region of interest" description="Disordered" evidence="2">
    <location>
        <begin position="1"/>
        <end position="35"/>
    </location>
</feature>
<dbReference type="RefSeq" id="XP_002681599.1">
    <property type="nucleotide sequence ID" value="XM_002681553.1"/>
</dbReference>
<dbReference type="EMBL" id="GG738849">
    <property type="protein sequence ID" value="EFC48855.1"/>
    <property type="molecule type" value="Genomic_DNA"/>
</dbReference>
<dbReference type="GO" id="GO:0007346">
    <property type="term" value="P:regulation of mitotic cell cycle"/>
    <property type="evidence" value="ECO:0007669"/>
    <property type="project" value="TreeGrafter"/>
</dbReference>
<keyword evidence="4" id="KW-1185">Reference proteome</keyword>
<dbReference type="OMA" id="CRLYEKN"/>
<feature type="compositionally biased region" description="Acidic residues" evidence="2">
    <location>
        <begin position="22"/>
        <end position="35"/>
    </location>
</feature>
<dbReference type="PANTHER" id="PTHR14894:SF0">
    <property type="entry name" value="CDK5 REGULATORY SUBUNIT-ASSOCIATED PROTEIN 3"/>
    <property type="match status" value="1"/>
</dbReference>
<dbReference type="OrthoDB" id="340432at2759"/>
<dbReference type="GO" id="GO:0012505">
    <property type="term" value="C:endomembrane system"/>
    <property type="evidence" value="ECO:0007669"/>
    <property type="project" value="TreeGrafter"/>
</dbReference>
<evidence type="ECO:0000256" key="1">
    <source>
        <dbReference type="ARBA" id="ARBA00007478"/>
    </source>
</evidence>
<dbReference type="Proteomes" id="UP000006671">
    <property type="component" value="Unassembled WGS sequence"/>
</dbReference>
<accession>D2V277</accession>
<gene>
    <name evidence="3" type="ORF">NAEGRDRAFT_56884</name>
</gene>